<accession>A0A3B1DFP5</accession>
<name>A0A3B1DFP5_9ZZZZ</name>
<feature type="transmembrane region" description="Helical" evidence="1">
    <location>
        <begin position="12"/>
        <end position="33"/>
    </location>
</feature>
<feature type="transmembrane region" description="Helical" evidence="1">
    <location>
        <begin position="163"/>
        <end position="196"/>
    </location>
</feature>
<feature type="domain" description="Glycosyltransferase RgtA/B/C/D-like" evidence="2">
    <location>
        <begin position="79"/>
        <end position="191"/>
    </location>
</feature>
<protein>
    <recommendedName>
        <fullName evidence="2">Glycosyltransferase RgtA/B/C/D-like domain-containing protein</fullName>
    </recommendedName>
</protein>
<evidence type="ECO:0000259" key="2">
    <source>
        <dbReference type="Pfam" id="PF13231"/>
    </source>
</evidence>
<dbReference type="AlphaFoldDB" id="A0A3B1DFP5"/>
<dbReference type="InterPro" id="IPR038731">
    <property type="entry name" value="RgtA/B/C-like"/>
</dbReference>
<dbReference type="Pfam" id="PF13231">
    <property type="entry name" value="PMT_2"/>
    <property type="match status" value="1"/>
</dbReference>
<keyword evidence="1" id="KW-1133">Transmembrane helix</keyword>
<feature type="transmembrane region" description="Helical" evidence="1">
    <location>
        <begin position="317"/>
        <end position="335"/>
    </location>
</feature>
<organism evidence="3">
    <name type="scientific">hydrothermal vent metagenome</name>
    <dbReference type="NCBI Taxonomy" id="652676"/>
    <lineage>
        <taxon>unclassified sequences</taxon>
        <taxon>metagenomes</taxon>
        <taxon>ecological metagenomes</taxon>
    </lineage>
</organism>
<feature type="transmembrane region" description="Helical" evidence="1">
    <location>
        <begin position="92"/>
        <end position="111"/>
    </location>
</feature>
<feature type="transmembrane region" description="Helical" evidence="1">
    <location>
        <begin position="381"/>
        <end position="399"/>
    </location>
</feature>
<reference evidence="3" key="1">
    <citation type="submission" date="2018-06" db="EMBL/GenBank/DDBJ databases">
        <authorList>
            <person name="Zhirakovskaya E."/>
        </authorList>
    </citation>
    <scope>NUCLEOTIDE SEQUENCE</scope>
</reference>
<sequence>MEKESSPADTPNLRLVKAAFPYLLYLVLIGYFYSFSQYGFNIWDEGGFANGTLRTLNGQKALEDFNPNGYLPGRYIYGAFFFKLFGVDIQSLRLSVVVITPAMIFMVYAIARKIMPQGFAFLAALLMLSAPSMYYNRFFPFFTVLTLFCLLNALEHKRTRDFLFLGAAILLAGFFKFEIALIALLIAFTLLVIMAFKGKDPSTLEKQSNVKPVSPGLNLLTGVLSLSLGLAFIFTVGSFLQSGYFLKVFKLVVDAHNVWGNPFPEIFPFWTLIQKLGPHKMFERLLFYMPIWAYITVGIVVLRRIIKSKPMIATTELSLLTILSCGICVFGLVIWRAGFDNLLRTLPPFYILFCYLLYLCREKLLAWQQRFVSSARSDSSIKKTPINVLIVFLPFLFVYEMNTQHGFYAGSIGAMTKETEQIELDRLQVFTNPQEAKWLREVVDRIEIYTDRGDPILALPLNPVFYFLTDRINPTRYDWILPGMLTVAEEQQMVAGLKTHPPKMIVYVDIPIDGKEERRLKNYAPLLYAFLLENYQFDESIGLFQILLPRKTQHNFKTI</sequence>
<feature type="transmembrane region" description="Helical" evidence="1">
    <location>
        <begin position="285"/>
        <end position="305"/>
    </location>
</feature>
<feature type="transmembrane region" description="Helical" evidence="1">
    <location>
        <begin position="217"/>
        <end position="240"/>
    </location>
</feature>
<gene>
    <name evidence="3" type="ORF">MNBD_NITROSPINAE05-844</name>
</gene>
<evidence type="ECO:0000256" key="1">
    <source>
        <dbReference type="SAM" id="Phobius"/>
    </source>
</evidence>
<feature type="transmembrane region" description="Helical" evidence="1">
    <location>
        <begin position="341"/>
        <end position="360"/>
    </location>
</feature>
<keyword evidence="1" id="KW-0812">Transmembrane</keyword>
<dbReference type="EMBL" id="UOGG01000031">
    <property type="protein sequence ID" value="VAX27477.1"/>
    <property type="molecule type" value="Genomic_DNA"/>
</dbReference>
<keyword evidence="1" id="KW-0472">Membrane</keyword>
<proteinExistence type="predicted"/>
<evidence type="ECO:0000313" key="3">
    <source>
        <dbReference type="EMBL" id="VAX27477.1"/>
    </source>
</evidence>
<feature type="transmembrane region" description="Helical" evidence="1">
    <location>
        <begin position="118"/>
        <end position="135"/>
    </location>
</feature>